<evidence type="ECO:0000259" key="1">
    <source>
        <dbReference type="Pfam" id="PF10382"/>
    </source>
</evidence>
<dbReference type="GO" id="GO:0006302">
    <property type="term" value="P:double-strand break repair"/>
    <property type="evidence" value="ECO:0007669"/>
    <property type="project" value="TreeGrafter"/>
</dbReference>
<accession>A0A5N6R5B8</accession>
<dbReference type="Proteomes" id="UP000327013">
    <property type="component" value="Chromosome 5"/>
</dbReference>
<protein>
    <recommendedName>
        <fullName evidence="1">5'-3' DNA helicase ZGRF1-like N-terminal domain-containing protein</fullName>
    </recommendedName>
</protein>
<evidence type="ECO:0000313" key="2">
    <source>
        <dbReference type="EMBL" id="KAE8055108.1"/>
    </source>
</evidence>
<feature type="domain" description="5'-3' DNA helicase ZGRF1-like N-terminal" evidence="1">
    <location>
        <begin position="377"/>
        <end position="450"/>
    </location>
</feature>
<dbReference type="PANTHER" id="PTHR28535">
    <property type="entry name" value="ZINC FINGER GRF-TYPE CONTAINING 1"/>
    <property type="match status" value="1"/>
</dbReference>
<dbReference type="AlphaFoldDB" id="A0A5N6R5B8"/>
<reference evidence="2 3" key="1">
    <citation type="submission" date="2019-06" db="EMBL/GenBank/DDBJ databases">
        <title>A chromosomal-level reference genome of Carpinus fangiana (Coryloideae, Betulaceae).</title>
        <authorList>
            <person name="Yang X."/>
            <person name="Wang Z."/>
            <person name="Zhang L."/>
            <person name="Hao G."/>
            <person name="Liu J."/>
            <person name="Yang Y."/>
        </authorList>
    </citation>
    <scope>NUCLEOTIDE SEQUENCE [LARGE SCALE GENOMIC DNA]</scope>
    <source>
        <strain evidence="2">Cfa_2016G</strain>
        <tissue evidence="2">Leaf</tissue>
    </source>
</reference>
<dbReference type="GO" id="GO:0005634">
    <property type="term" value="C:nucleus"/>
    <property type="evidence" value="ECO:0007669"/>
    <property type="project" value="TreeGrafter"/>
</dbReference>
<evidence type="ECO:0000313" key="3">
    <source>
        <dbReference type="Proteomes" id="UP000327013"/>
    </source>
</evidence>
<dbReference type="InterPro" id="IPR052800">
    <property type="entry name" value="DNA_Repair_Helicase_ZGRF1"/>
</dbReference>
<dbReference type="GO" id="GO:0035861">
    <property type="term" value="C:site of double-strand break"/>
    <property type="evidence" value="ECO:0007669"/>
    <property type="project" value="TreeGrafter"/>
</dbReference>
<gene>
    <name evidence="2" type="ORF">FH972_011969</name>
</gene>
<sequence>MATMKRWSVTYTKHTKQKRKIILYDDCEKLLECRIAKKDEVVSSGETLTFNAYLVDVGDPEGGHKPLSDLNSQGSDKKITEKPGLLKRQKFRNHSVSFEDRKNDVEKNKARPTLSPSHKIIREFKKSELHKYKAPQSSPDITKPSIAEWQVLYTTQVTQKAKKYHDGFLRLSACGSLGRQAMLFDASKKLLNSRFLKKDEVIRSGESIAFDAHLVEIGEPDGELKPFTDLNVQRDNCNGAKETGTMHGQENCVDLSKHVEKEWQVLYTTQLTQKAKKYHDGFLRLAICGSQGRQVLLYDASRKLLGSRFLKKYEVIKSGESIALDGHLIEIGELEGNREPLMDLNIQVNDGNIIQKSGLMHGQHGQQVCPTGKKSVVKEWHALYTSQIVQRSKKYNSGILKVSFCGSFQMQVTLLNEDKTILSRKFLSLSEDVRTGTLLELPKYLVEVGEPCVSPEGAPQNNACLEKDVVSKFSISSVDEIKLSGRVPPNKPIRDAHQILSSLQKPMAQESNVADYMDNSTMELGFSIKEPQVSDTFLLDFPEDIQPPRASLQHHESSENVGIWDSSENIDIGNSPDLISCEAISSCNGSELSKEVDLDNSHQPCLDKVEVGTQRCDGAFPFGKSISTPCASYDPVDNVKKTSKEHTCTRELEERPSFDLGF</sequence>
<organism evidence="2 3">
    <name type="scientific">Carpinus fangiana</name>
    <dbReference type="NCBI Taxonomy" id="176857"/>
    <lineage>
        <taxon>Eukaryota</taxon>
        <taxon>Viridiplantae</taxon>
        <taxon>Streptophyta</taxon>
        <taxon>Embryophyta</taxon>
        <taxon>Tracheophyta</taxon>
        <taxon>Spermatophyta</taxon>
        <taxon>Magnoliopsida</taxon>
        <taxon>eudicotyledons</taxon>
        <taxon>Gunneridae</taxon>
        <taxon>Pentapetalae</taxon>
        <taxon>rosids</taxon>
        <taxon>fabids</taxon>
        <taxon>Fagales</taxon>
        <taxon>Betulaceae</taxon>
        <taxon>Carpinus</taxon>
    </lineage>
</organism>
<feature type="domain" description="5'-3' DNA helicase ZGRF1-like N-terminal" evidence="1">
    <location>
        <begin position="261"/>
        <end position="339"/>
    </location>
</feature>
<keyword evidence="3" id="KW-1185">Reference proteome</keyword>
<dbReference type="PANTHER" id="PTHR28535:SF1">
    <property type="entry name" value="PROTEIN ZGRF1"/>
    <property type="match status" value="1"/>
</dbReference>
<dbReference type="EMBL" id="CM017325">
    <property type="protein sequence ID" value="KAE8055108.1"/>
    <property type="molecule type" value="Genomic_DNA"/>
</dbReference>
<proteinExistence type="predicted"/>
<dbReference type="Pfam" id="PF10382">
    <property type="entry name" value="ZGRF1-like_N"/>
    <property type="match status" value="3"/>
</dbReference>
<name>A0A5N6R5B8_9ROSI</name>
<dbReference type="OrthoDB" id="6513042at2759"/>
<dbReference type="InterPro" id="IPR018838">
    <property type="entry name" value="ZGRF1-like_N"/>
</dbReference>
<feature type="domain" description="5'-3' DNA helicase ZGRF1-like N-terminal" evidence="1">
    <location>
        <begin position="146"/>
        <end position="221"/>
    </location>
</feature>